<sequence length="207" mass="22579">MAGWHGFTKTLHSATDSIEMENGAKSDSKLKFSAPYLDVPVRAPVGDRTTPLISDTEVVAFAERMVDDVDLELVEEKSVDQPPLKPPDLKSHTVVLRNADDATEVQGGSRTMDGEAVDQTIVSDAEVGASARGKWTGAVAIATNGGLRARQLRWLVLLTQPPLLAAVLPWNRSGNGEEWSSDCWQWSAEAEYSAKEANQVQRCFEEI</sequence>
<organism evidence="1 2">
    <name type="scientific">Stylosanthes scabra</name>
    <dbReference type="NCBI Taxonomy" id="79078"/>
    <lineage>
        <taxon>Eukaryota</taxon>
        <taxon>Viridiplantae</taxon>
        <taxon>Streptophyta</taxon>
        <taxon>Embryophyta</taxon>
        <taxon>Tracheophyta</taxon>
        <taxon>Spermatophyta</taxon>
        <taxon>Magnoliopsida</taxon>
        <taxon>eudicotyledons</taxon>
        <taxon>Gunneridae</taxon>
        <taxon>Pentapetalae</taxon>
        <taxon>rosids</taxon>
        <taxon>fabids</taxon>
        <taxon>Fabales</taxon>
        <taxon>Fabaceae</taxon>
        <taxon>Papilionoideae</taxon>
        <taxon>50 kb inversion clade</taxon>
        <taxon>dalbergioids sensu lato</taxon>
        <taxon>Dalbergieae</taxon>
        <taxon>Pterocarpus clade</taxon>
        <taxon>Stylosanthes</taxon>
    </lineage>
</organism>
<proteinExistence type="predicted"/>
<dbReference type="EMBL" id="JASCZI010000079">
    <property type="protein sequence ID" value="MED6108340.1"/>
    <property type="molecule type" value="Genomic_DNA"/>
</dbReference>
<gene>
    <name evidence="1" type="ORF">PIB30_022930</name>
</gene>
<keyword evidence="2" id="KW-1185">Reference proteome</keyword>
<comment type="caution">
    <text evidence="1">The sequence shown here is derived from an EMBL/GenBank/DDBJ whole genome shotgun (WGS) entry which is preliminary data.</text>
</comment>
<name>A0ABU6Q8Y0_9FABA</name>
<evidence type="ECO:0000313" key="1">
    <source>
        <dbReference type="EMBL" id="MED6108340.1"/>
    </source>
</evidence>
<evidence type="ECO:0000313" key="2">
    <source>
        <dbReference type="Proteomes" id="UP001341840"/>
    </source>
</evidence>
<accession>A0ABU6Q8Y0</accession>
<protein>
    <submittedName>
        <fullName evidence="1">Uncharacterized protein</fullName>
    </submittedName>
</protein>
<dbReference type="Proteomes" id="UP001341840">
    <property type="component" value="Unassembled WGS sequence"/>
</dbReference>
<reference evidence="1 2" key="1">
    <citation type="journal article" date="2023" name="Plants (Basel)">
        <title>Bridging the Gap: Combining Genomics and Transcriptomics Approaches to Understand Stylosanthes scabra, an Orphan Legume from the Brazilian Caatinga.</title>
        <authorList>
            <person name="Ferreira-Neto J.R.C."/>
            <person name="da Silva M.D."/>
            <person name="Binneck E."/>
            <person name="de Melo N.F."/>
            <person name="da Silva R.H."/>
            <person name="de Melo A.L.T.M."/>
            <person name="Pandolfi V."/>
            <person name="Bustamante F.O."/>
            <person name="Brasileiro-Vidal A.C."/>
            <person name="Benko-Iseppon A.M."/>
        </authorList>
    </citation>
    <scope>NUCLEOTIDE SEQUENCE [LARGE SCALE GENOMIC DNA]</scope>
    <source>
        <tissue evidence="1">Leaves</tissue>
    </source>
</reference>